<dbReference type="OrthoDB" id="1413556at2759"/>
<dbReference type="KEGG" id="rsz:108829399"/>
<feature type="chain" id="PRO_5026826105" evidence="1">
    <location>
        <begin position="23"/>
        <end position="75"/>
    </location>
</feature>
<reference evidence="3" key="2">
    <citation type="submission" date="2025-08" db="UniProtKB">
        <authorList>
            <consortium name="RefSeq"/>
        </authorList>
    </citation>
    <scope>IDENTIFICATION</scope>
    <source>
        <tissue evidence="3">Leaf</tissue>
    </source>
</reference>
<dbReference type="GeneID" id="108829399"/>
<evidence type="ECO:0000313" key="2">
    <source>
        <dbReference type="Proteomes" id="UP000504610"/>
    </source>
</evidence>
<protein>
    <submittedName>
        <fullName evidence="3">CLAVATA3/ESR (CLE)-related protein 1-like</fullName>
    </submittedName>
</protein>
<evidence type="ECO:0000313" key="3">
    <source>
        <dbReference type="RefSeq" id="XP_018458557.1"/>
    </source>
</evidence>
<keyword evidence="1" id="KW-0732">Signal</keyword>
<sequence>MANLKFWLCLFLICVSFSRPSARPMQQLFANAEPEGNQRGPMMGEAEKVLKANIMERAFNQPKRLCPGGPNRGHH</sequence>
<keyword evidence="2" id="KW-1185">Reference proteome</keyword>
<gene>
    <name evidence="3" type="primary">LOC108829399</name>
</gene>
<dbReference type="RefSeq" id="XP_018458557.1">
    <property type="nucleotide sequence ID" value="XM_018603055.1"/>
</dbReference>
<accession>A0A6J0LEQ7</accession>
<feature type="signal peptide" evidence="1">
    <location>
        <begin position="1"/>
        <end position="22"/>
    </location>
</feature>
<name>A0A6J0LEQ7_RAPSA</name>
<evidence type="ECO:0000256" key="1">
    <source>
        <dbReference type="SAM" id="SignalP"/>
    </source>
</evidence>
<organism evidence="2 3">
    <name type="scientific">Raphanus sativus</name>
    <name type="common">Radish</name>
    <name type="synonym">Raphanus raphanistrum var. sativus</name>
    <dbReference type="NCBI Taxonomy" id="3726"/>
    <lineage>
        <taxon>Eukaryota</taxon>
        <taxon>Viridiplantae</taxon>
        <taxon>Streptophyta</taxon>
        <taxon>Embryophyta</taxon>
        <taxon>Tracheophyta</taxon>
        <taxon>Spermatophyta</taxon>
        <taxon>Magnoliopsida</taxon>
        <taxon>eudicotyledons</taxon>
        <taxon>Gunneridae</taxon>
        <taxon>Pentapetalae</taxon>
        <taxon>rosids</taxon>
        <taxon>malvids</taxon>
        <taxon>Brassicales</taxon>
        <taxon>Brassicaceae</taxon>
        <taxon>Brassiceae</taxon>
        <taxon>Raphanus</taxon>
    </lineage>
</organism>
<proteinExistence type="predicted"/>
<dbReference type="Proteomes" id="UP000504610">
    <property type="component" value="Chromosome 7"/>
</dbReference>
<reference evidence="2" key="1">
    <citation type="journal article" date="2019" name="Database">
        <title>The radish genome database (RadishGD): an integrated information resource for radish genomics.</title>
        <authorList>
            <person name="Yu H.J."/>
            <person name="Baek S."/>
            <person name="Lee Y.J."/>
            <person name="Cho A."/>
            <person name="Mun J.H."/>
        </authorList>
    </citation>
    <scope>NUCLEOTIDE SEQUENCE [LARGE SCALE GENOMIC DNA]</scope>
    <source>
        <strain evidence="2">cv. WK10039</strain>
    </source>
</reference>
<dbReference type="AlphaFoldDB" id="A0A6J0LEQ7"/>